<dbReference type="PANTHER" id="PTHR30006:SF2">
    <property type="entry name" value="ABC TRANSPORTER SUBSTRATE-BINDING PROTEIN"/>
    <property type="match status" value="1"/>
</dbReference>
<dbReference type="CDD" id="cd06261">
    <property type="entry name" value="TM_PBP2"/>
    <property type="match status" value="1"/>
</dbReference>
<feature type="transmembrane region" description="Helical" evidence="6">
    <location>
        <begin position="443"/>
        <end position="465"/>
    </location>
</feature>
<comment type="subcellular location">
    <subcellularLocation>
        <location evidence="1">Membrane</location>
        <topology evidence="1">Multi-pass membrane protein</topology>
    </subcellularLocation>
</comment>
<feature type="transmembrane region" description="Helical" evidence="6">
    <location>
        <begin position="665"/>
        <end position="686"/>
    </location>
</feature>
<feature type="transmembrane region" description="Helical" evidence="6">
    <location>
        <begin position="812"/>
        <end position="834"/>
    </location>
</feature>
<dbReference type="PROSITE" id="PS50928">
    <property type="entry name" value="ABC_TM1"/>
    <property type="match status" value="1"/>
</dbReference>
<feature type="transmembrane region" description="Helical" evidence="6">
    <location>
        <begin position="635"/>
        <end position="653"/>
    </location>
</feature>
<dbReference type="AlphaFoldDB" id="A0A2I1I412"/>
<protein>
    <recommendedName>
        <fullName evidence="7">ABC transmembrane type-1 domain-containing protein</fullName>
    </recommendedName>
</protein>
<dbReference type="Proteomes" id="UP000234545">
    <property type="component" value="Unassembled WGS sequence"/>
</dbReference>
<evidence type="ECO:0000259" key="7">
    <source>
        <dbReference type="PROSITE" id="PS50928"/>
    </source>
</evidence>
<feature type="transmembrane region" description="Helical" evidence="6">
    <location>
        <begin position="589"/>
        <end position="615"/>
    </location>
</feature>
<dbReference type="GO" id="GO:0030976">
    <property type="term" value="F:thiamine pyrophosphate binding"/>
    <property type="evidence" value="ECO:0007669"/>
    <property type="project" value="TreeGrafter"/>
</dbReference>
<evidence type="ECO:0000256" key="4">
    <source>
        <dbReference type="ARBA" id="ARBA00022989"/>
    </source>
</evidence>
<feature type="transmembrane region" description="Helical" evidence="6">
    <location>
        <begin position="12"/>
        <end position="31"/>
    </location>
</feature>
<reference evidence="8 9" key="1">
    <citation type="submission" date="2017-12" db="EMBL/GenBank/DDBJ databases">
        <title>Phylogenetic diversity of female urinary microbiome.</title>
        <authorList>
            <person name="Thomas-White K."/>
            <person name="Wolfe A.J."/>
        </authorList>
    </citation>
    <scope>NUCLEOTIDE SEQUENCE [LARGE SCALE GENOMIC DNA]</scope>
    <source>
        <strain evidence="8 9">UMB0250</strain>
    </source>
</reference>
<dbReference type="InterPro" id="IPR035906">
    <property type="entry name" value="MetI-like_sf"/>
</dbReference>
<dbReference type="GO" id="GO:0030288">
    <property type="term" value="C:outer membrane-bounded periplasmic space"/>
    <property type="evidence" value="ECO:0007669"/>
    <property type="project" value="TreeGrafter"/>
</dbReference>
<evidence type="ECO:0000313" key="8">
    <source>
        <dbReference type="EMBL" id="PKY65875.1"/>
    </source>
</evidence>
<feature type="domain" description="ABC transmembrane type-1" evidence="7">
    <location>
        <begin position="378"/>
        <end position="572"/>
    </location>
</feature>
<keyword evidence="3" id="KW-0732">Signal</keyword>
<dbReference type="PANTHER" id="PTHR30006">
    <property type="entry name" value="THIAMINE-BINDING PERIPLASMIC PROTEIN-RELATED"/>
    <property type="match status" value="1"/>
</dbReference>
<comment type="caution">
    <text evidence="8">The sequence shown here is derived from an EMBL/GenBank/DDBJ whole genome shotgun (WGS) entry which is preliminary data.</text>
</comment>
<dbReference type="OrthoDB" id="366726at2"/>
<evidence type="ECO:0000256" key="1">
    <source>
        <dbReference type="ARBA" id="ARBA00004141"/>
    </source>
</evidence>
<keyword evidence="4 6" id="KW-1133">Transmembrane helix</keyword>
<proteinExistence type="predicted"/>
<dbReference type="Pfam" id="PF13531">
    <property type="entry name" value="SBP_bac_11"/>
    <property type="match status" value="1"/>
</dbReference>
<accession>A0A2I1I412</accession>
<evidence type="ECO:0000256" key="6">
    <source>
        <dbReference type="SAM" id="Phobius"/>
    </source>
</evidence>
<name>A0A2I1I412_9ACTO</name>
<dbReference type="GO" id="GO:0015888">
    <property type="term" value="P:thiamine transport"/>
    <property type="evidence" value="ECO:0007669"/>
    <property type="project" value="TreeGrafter"/>
</dbReference>
<organism evidence="8 9">
    <name type="scientific">Schaalia turicensis</name>
    <dbReference type="NCBI Taxonomy" id="131111"/>
    <lineage>
        <taxon>Bacteria</taxon>
        <taxon>Bacillati</taxon>
        <taxon>Actinomycetota</taxon>
        <taxon>Actinomycetes</taxon>
        <taxon>Actinomycetales</taxon>
        <taxon>Actinomycetaceae</taxon>
        <taxon>Schaalia</taxon>
    </lineage>
</organism>
<dbReference type="GO" id="GO:0030975">
    <property type="term" value="F:thiamine binding"/>
    <property type="evidence" value="ECO:0007669"/>
    <property type="project" value="TreeGrafter"/>
</dbReference>
<dbReference type="Gene3D" id="3.40.190.10">
    <property type="entry name" value="Periplasmic binding protein-like II"/>
    <property type="match status" value="2"/>
</dbReference>
<dbReference type="GO" id="GO:0055085">
    <property type="term" value="P:transmembrane transport"/>
    <property type="evidence" value="ECO:0007669"/>
    <property type="project" value="InterPro"/>
</dbReference>
<feature type="transmembrane region" description="Helical" evidence="6">
    <location>
        <begin position="412"/>
        <end position="437"/>
    </location>
</feature>
<dbReference type="SUPFAM" id="SSF53850">
    <property type="entry name" value="Periplasmic binding protein-like II"/>
    <property type="match status" value="1"/>
</dbReference>
<feature type="transmembrane region" description="Helical" evidence="6">
    <location>
        <begin position="756"/>
        <end position="779"/>
    </location>
</feature>
<evidence type="ECO:0000256" key="2">
    <source>
        <dbReference type="ARBA" id="ARBA00022692"/>
    </source>
</evidence>
<dbReference type="InterPro" id="IPR000515">
    <property type="entry name" value="MetI-like"/>
</dbReference>
<sequence length="848" mass="90190">MKSLRHSRLNSLIAVAVVGIISISPLFLLFADSKPDLRILCSNTSKVCEALARRYEQREGTSVDVVRVPTSEALARLISTRGHSEFDVWVGGPAEAHAQAENLGLLRLAPDVDTSGLPDAFHSQSWFGIYGGILSFCQSRTVTQSPQGLRSWQDLSSTSLPLIVPSPLTSGTAATFLNVQEERFASASQAIQFLRQVDAHTLTYVNSGTDPAHLVAIGRSPASITFDNYCRLEAQHGADVMVTYPLDGTGFEIGAASLPRRTHESEDAQKFLQWVVSDEGQALGAEVADQSPVSTRLPEHISRRLETLRISIFGDDPSAASLHRATLIRRWTKEVYLPSPTQDAPAPIGATSANHHVSDTESLPLADELSWSDLVPTAIRTLKISTLAGLGATILGIAIALPLYLRSRRTLIWILPALLPALIPPAVIAQALIWMGAPPYSQATIIVALAINASPFAALMLSFILSSFNHVEVQTAVAFGSPERNIFKKLLAPRIRAALVPAFALTTFMAASDVSATSTNASAEPYLPVLALNALNSGLDSSVPTHIAFIYVGVASATTFVVLHSLTLTRYAARQTTYPTPLKEYLPTLSASIIPFALISVLVSAGIIIVMLVGASHWFIHTASAELLGQTVRESLLILGIVPLSAAIGFLIAKHRWAFPRAINALFLTALLSAPIADGILIHLVFQHPISIGDHTILPRLLGGGSIAGGMLTVVLTNLLLALPASYFLMSFSLLSVRQAMRTAEELGASTTRTTLTVVIPALAGRLIGVFAALSGLLMCMSAPSAFVVPVGSAFPAVALLPLGIHGDHWSVLALGTLAASSALVMISLGIAFITSTTRHSGYVRKGL</sequence>
<evidence type="ECO:0000313" key="9">
    <source>
        <dbReference type="Proteomes" id="UP000234545"/>
    </source>
</evidence>
<evidence type="ECO:0000256" key="3">
    <source>
        <dbReference type="ARBA" id="ARBA00022729"/>
    </source>
</evidence>
<feature type="transmembrane region" description="Helical" evidence="6">
    <location>
        <begin position="384"/>
        <end position="405"/>
    </location>
</feature>
<evidence type="ECO:0000256" key="5">
    <source>
        <dbReference type="ARBA" id="ARBA00023136"/>
    </source>
</evidence>
<feature type="transmembrane region" description="Helical" evidence="6">
    <location>
        <begin position="785"/>
        <end position="805"/>
    </location>
</feature>
<dbReference type="RefSeq" id="WP_101628520.1">
    <property type="nucleotide sequence ID" value="NZ_PKKJ01000011.1"/>
</dbReference>
<dbReference type="GO" id="GO:0016020">
    <property type="term" value="C:membrane"/>
    <property type="evidence" value="ECO:0007669"/>
    <property type="project" value="UniProtKB-SubCell"/>
</dbReference>
<dbReference type="Gene3D" id="1.10.3720.10">
    <property type="entry name" value="MetI-like"/>
    <property type="match status" value="1"/>
</dbReference>
<keyword evidence="2 6" id="KW-0812">Transmembrane</keyword>
<feature type="transmembrane region" description="Helical" evidence="6">
    <location>
        <begin position="706"/>
        <end position="735"/>
    </location>
</feature>
<feature type="transmembrane region" description="Helical" evidence="6">
    <location>
        <begin position="547"/>
        <end position="568"/>
    </location>
</feature>
<keyword evidence="5 6" id="KW-0472">Membrane</keyword>
<dbReference type="SUPFAM" id="SSF161098">
    <property type="entry name" value="MetI-like"/>
    <property type="match status" value="1"/>
</dbReference>
<gene>
    <name evidence="8" type="ORF">CYJ25_07345</name>
</gene>
<feature type="transmembrane region" description="Helical" evidence="6">
    <location>
        <begin position="495"/>
        <end position="512"/>
    </location>
</feature>
<dbReference type="EMBL" id="PKKJ01000011">
    <property type="protein sequence ID" value="PKY65875.1"/>
    <property type="molecule type" value="Genomic_DNA"/>
</dbReference>